<comment type="caution">
    <text evidence="2">The sequence shown here is derived from an EMBL/GenBank/DDBJ whole genome shotgun (WGS) entry which is preliminary data.</text>
</comment>
<evidence type="ECO:0000313" key="3">
    <source>
        <dbReference type="Proteomes" id="UP000799764"/>
    </source>
</evidence>
<dbReference type="EMBL" id="MU001495">
    <property type="protein sequence ID" value="KAF2448262.1"/>
    <property type="molecule type" value="Genomic_DNA"/>
</dbReference>
<protein>
    <submittedName>
        <fullName evidence="2">Uncharacterized protein</fullName>
    </submittedName>
</protein>
<gene>
    <name evidence="2" type="ORF">P171DRAFT_440675</name>
</gene>
<keyword evidence="3" id="KW-1185">Reference proteome</keyword>
<dbReference type="Proteomes" id="UP000799764">
    <property type="component" value="Unassembled WGS sequence"/>
</dbReference>
<feature type="compositionally biased region" description="Basic and acidic residues" evidence="1">
    <location>
        <begin position="206"/>
        <end position="224"/>
    </location>
</feature>
<organism evidence="2 3">
    <name type="scientific">Karstenula rhodostoma CBS 690.94</name>
    <dbReference type="NCBI Taxonomy" id="1392251"/>
    <lineage>
        <taxon>Eukaryota</taxon>
        <taxon>Fungi</taxon>
        <taxon>Dikarya</taxon>
        <taxon>Ascomycota</taxon>
        <taxon>Pezizomycotina</taxon>
        <taxon>Dothideomycetes</taxon>
        <taxon>Pleosporomycetidae</taxon>
        <taxon>Pleosporales</taxon>
        <taxon>Massarineae</taxon>
        <taxon>Didymosphaeriaceae</taxon>
        <taxon>Karstenula</taxon>
    </lineage>
</organism>
<evidence type="ECO:0000313" key="2">
    <source>
        <dbReference type="EMBL" id="KAF2448262.1"/>
    </source>
</evidence>
<accession>A0A9P4PQD3</accession>
<proteinExistence type="predicted"/>
<sequence length="277" mass="29806">MTQDRLRPITTAQQAPVRAVPPVSQPSCAETDGLDAHSCPENATRPPLRNSALGYDISGGIKPSLSKRLEAAEHPRIDPHVGGSAPKPASLGSRSLVRAQRNVWGSINPSSHQPHGARCYTGVANDTEGADALASGCARTGDRQKQDVKRCSSPVAGSCAATSRVCSCRPVETPPQQPHKHDRVQFASGRQSPAVHRASATRAQHVKSERLGPRKARTSLEKRLPPRPSPRLRVPLPFPSPKRACLPSFSRVACEILRPPDARRRNVGPSPAVRHAW</sequence>
<name>A0A9P4PQD3_9PLEO</name>
<reference evidence="2" key="1">
    <citation type="journal article" date="2020" name="Stud. Mycol.">
        <title>101 Dothideomycetes genomes: a test case for predicting lifestyles and emergence of pathogens.</title>
        <authorList>
            <person name="Haridas S."/>
            <person name="Albert R."/>
            <person name="Binder M."/>
            <person name="Bloem J."/>
            <person name="Labutti K."/>
            <person name="Salamov A."/>
            <person name="Andreopoulos B."/>
            <person name="Baker S."/>
            <person name="Barry K."/>
            <person name="Bills G."/>
            <person name="Bluhm B."/>
            <person name="Cannon C."/>
            <person name="Castanera R."/>
            <person name="Culley D."/>
            <person name="Daum C."/>
            <person name="Ezra D."/>
            <person name="Gonzalez J."/>
            <person name="Henrissat B."/>
            <person name="Kuo A."/>
            <person name="Liang C."/>
            <person name="Lipzen A."/>
            <person name="Lutzoni F."/>
            <person name="Magnuson J."/>
            <person name="Mondo S."/>
            <person name="Nolan M."/>
            <person name="Ohm R."/>
            <person name="Pangilinan J."/>
            <person name="Park H.-J."/>
            <person name="Ramirez L."/>
            <person name="Alfaro M."/>
            <person name="Sun H."/>
            <person name="Tritt A."/>
            <person name="Yoshinaga Y."/>
            <person name="Zwiers L.-H."/>
            <person name="Turgeon B."/>
            <person name="Goodwin S."/>
            <person name="Spatafora J."/>
            <person name="Crous P."/>
            <person name="Grigoriev I."/>
        </authorList>
    </citation>
    <scope>NUCLEOTIDE SEQUENCE</scope>
    <source>
        <strain evidence="2">CBS 690.94</strain>
    </source>
</reference>
<dbReference type="AlphaFoldDB" id="A0A9P4PQD3"/>
<evidence type="ECO:0000256" key="1">
    <source>
        <dbReference type="SAM" id="MobiDB-lite"/>
    </source>
</evidence>
<feature type="region of interest" description="Disordered" evidence="1">
    <location>
        <begin position="168"/>
        <end position="236"/>
    </location>
</feature>
<feature type="region of interest" description="Disordered" evidence="1">
    <location>
        <begin position="1"/>
        <end position="55"/>
    </location>
</feature>